<dbReference type="GO" id="GO:0070291">
    <property type="term" value="P:N-acylethanolamine metabolic process"/>
    <property type="evidence" value="ECO:0007669"/>
    <property type="project" value="TreeGrafter"/>
</dbReference>
<protein>
    <submittedName>
        <fullName evidence="2">Glycerophosphodiester phosphodiesterase family protein</fullName>
    </submittedName>
</protein>
<dbReference type="GO" id="GO:0006644">
    <property type="term" value="P:phospholipid metabolic process"/>
    <property type="evidence" value="ECO:0007669"/>
    <property type="project" value="TreeGrafter"/>
</dbReference>
<organism evidence="2 3">
    <name type="scientific">Mucilaginibacter corticis</name>
    <dbReference type="NCBI Taxonomy" id="2597670"/>
    <lineage>
        <taxon>Bacteria</taxon>
        <taxon>Pseudomonadati</taxon>
        <taxon>Bacteroidota</taxon>
        <taxon>Sphingobacteriia</taxon>
        <taxon>Sphingobacteriales</taxon>
        <taxon>Sphingobacteriaceae</taxon>
        <taxon>Mucilaginibacter</taxon>
    </lineage>
</organism>
<evidence type="ECO:0000259" key="1">
    <source>
        <dbReference type="PROSITE" id="PS51704"/>
    </source>
</evidence>
<proteinExistence type="predicted"/>
<accession>A0A556MXI1</accession>
<dbReference type="Proteomes" id="UP000318733">
    <property type="component" value="Unassembled WGS sequence"/>
</dbReference>
<dbReference type="PANTHER" id="PTHR46320">
    <property type="entry name" value="GLYCEROPHOSPHODIESTER PHOSPHODIESTERASE 1"/>
    <property type="match status" value="1"/>
</dbReference>
<dbReference type="PANTHER" id="PTHR46320:SF1">
    <property type="entry name" value="GLYCEROPHOSPHODIESTER PHOSPHODIESTERASE 1"/>
    <property type="match status" value="1"/>
</dbReference>
<name>A0A556MXI1_9SPHI</name>
<evidence type="ECO:0000313" key="2">
    <source>
        <dbReference type="EMBL" id="TSJ44509.1"/>
    </source>
</evidence>
<dbReference type="InterPro" id="IPR017946">
    <property type="entry name" value="PLC-like_Pdiesterase_TIM-brl"/>
</dbReference>
<dbReference type="Gene3D" id="3.20.20.190">
    <property type="entry name" value="Phosphatidylinositol (PI) phosphodiesterase"/>
    <property type="match status" value="1"/>
</dbReference>
<evidence type="ECO:0000313" key="3">
    <source>
        <dbReference type="Proteomes" id="UP000318733"/>
    </source>
</evidence>
<dbReference type="PROSITE" id="PS51704">
    <property type="entry name" value="GP_PDE"/>
    <property type="match status" value="1"/>
</dbReference>
<dbReference type="Pfam" id="PF03009">
    <property type="entry name" value="GDPD"/>
    <property type="match status" value="1"/>
</dbReference>
<dbReference type="SUPFAM" id="SSF51695">
    <property type="entry name" value="PLC-like phosphodiesterases"/>
    <property type="match status" value="1"/>
</dbReference>
<comment type="caution">
    <text evidence="2">The sequence shown here is derived from an EMBL/GenBank/DDBJ whole genome shotgun (WGS) entry which is preliminary data.</text>
</comment>
<dbReference type="EMBL" id="VLPK01000001">
    <property type="protein sequence ID" value="TSJ44509.1"/>
    <property type="molecule type" value="Genomic_DNA"/>
</dbReference>
<reference evidence="2 3" key="1">
    <citation type="submission" date="2019-07" db="EMBL/GenBank/DDBJ databases">
        <authorList>
            <person name="Huq M.A."/>
        </authorList>
    </citation>
    <scope>NUCLEOTIDE SEQUENCE [LARGE SCALE GENOMIC DNA]</scope>
    <source>
        <strain evidence="2 3">MAH-19</strain>
    </source>
</reference>
<dbReference type="OrthoDB" id="384721at2"/>
<dbReference type="GO" id="GO:0006580">
    <property type="term" value="P:ethanolamine metabolic process"/>
    <property type="evidence" value="ECO:0007669"/>
    <property type="project" value="TreeGrafter"/>
</dbReference>
<dbReference type="CDD" id="cd08566">
    <property type="entry name" value="GDPD_AtGDE_like"/>
    <property type="match status" value="1"/>
</dbReference>
<gene>
    <name evidence="2" type="ORF">FO440_10125</name>
</gene>
<dbReference type="GO" id="GO:0008889">
    <property type="term" value="F:glycerophosphodiester phosphodiesterase activity"/>
    <property type="evidence" value="ECO:0007669"/>
    <property type="project" value="TreeGrafter"/>
</dbReference>
<keyword evidence="3" id="KW-1185">Reference proteome</keyword>
<feature type="domain" description="GP-PDE" evidence="1">
    <location>
        <begin position="84"/>
        <end position="318"/>
    </location>
</feature>
<dbReference type="GO" id="GO:0005886">
    <property type="term" value="C:plasma membrane"/>
    <property type="evidence" value="ECO:0007669"/>
    <property type="project" value="TreeGrafter"/>
</dbReference>
<dbReference type="AlphaFoldDB" id="A0A556MXI1"/>
<sequence>MKFWSKRTTWGARVNKPTEMSACLFYSLSQPAASNQKLHFCLTPCLKILTNFGDMKTVALFALLLICHCQINAQMPLPKSKHKFIVIAHRGDHVEVPENTIASFEHAIKNTVDYVEIDLRTTKDSVLVIMHDNTVDRMTNGKGKVSDLTFAQLSRLSIIDKAKDSTKKYPVPTFEDVLKTCRNKIHIYLDYKSADVAKTYQMIKKYGMEHQIIVYINAPSQYTDWRKIAPEMPLMLSLPNDVKTADDLNKFLLATPVALLDGDYSDYTSAVLQAAVKTGIPAWPDIQSPNEADNWAAAIKMGFRGLQTDHPAALIEYLKKNGLR</sequence>
<dbReference type="InterPro" id="IPR030395">
    <property type="entry name" value="GP_PDE_dom"/>
</dbReference>